<dbReference type="SUPFAM" id="SSF56112">
    <property type="entry name" value="Protein kinase-like (PK-like)"/>
    <property type="match status" value="1"/>
</dbReference>
<protein>
    <recommendedName>
        <fullName evidence="7">Protein kinase domain-containing protein</fullName>
    </recommendedName>
</protein>
<comment type="subcellular location">
    <subcellularLocation>
        <location evidence="1">Membrane</location>
        <topology evidence="1">Single-pass membrane protein</topology>
    </subcellularLocation>
</comment>
<dbReference type="InterPro" id="IPR001245">
    <property type="entry name" value="Ser-Thr/Tyr_kinase_cat_dom"/>
</dbReference>
<dbReference type="PANTHER" id="PTHR27008:SF499">
    <property type="entry name" value="OS06G0581500 PROTEIN"/>
    <property type="match status" value="1"/>
</dbReference>
<dbReference type="GO" id="GO:0004672">
    <property type="term" value="F:protein kinase activity"/>
    <property type="evidence" value="ECO:0007669"/>
    <property type="project" value="InterPro"/>
</dbReference>
<reference evidence="8 9" key="1">
    <citation type="journal article" date="2023" name="G3 (Bethesda)">
        <title>A haplotype-resolved chromosome-scale genome for Quercus rubra L. provides insights into the genetics of adaptive traits for red oak species.</title>
        <authorList>
            <person name="Kapoor B."/>
            <person name="Jenkins J."/>
            <person name="Schmutz J."/>
            <person name="Zhebentyayeva T."/>
            <person name="Kuelheim C."/>
            <person name="Coggeshall M."/>
            <person name="Heim C."/>
            <person name="Lasky J.R."/>
            <person name="Leites L."/>
            <person name="Islam-Faridi N."/>
            <person name="Romero-Severson J."/>
            <person name="DeLeo V.L."/>
            <person name="Lucas S.M."/>
            <person name="Lazic D."/>
            <person name="Gailing O."/>
            <person name="Carlson J."/>
            <person name="Staton M."/>
        </authorList>
    </citation>
    <scope>NUCLEOTIDE SEQUENCE [LARGE SCALE GENOMIC DNA]</scope>
    <source>
        <strain evidence="8">Pseudo-F2</strain>
    </source>
</reference>
<name>A0AAN7EYA9_QUERU</name>
<dbReference type="Gene3D" id="3.80.10.10">
    <property type="entry name" value="Ribonuclease Inhibitor"/>
    <property type="match status" value="4"/>
</dbReference>
<dbReference type="PROSITE" id="PS50011">
    <property type="entry name" value="PROTEIN_KINASE_DOM"/>
    <property type="match status" value="1"/>
</dbReference>
<accession>A0AAN7EYA9</accession>
<dbReference type="Gene3D" id="3.30.200.20">
    <property type="entry name" value="Phosphorylase Kinase, domain 1"/>
    <property type="match status" value="1"/>
</dbReference>
<evidence type="ECO:0000256" key="5">
    <source>
        <dbReference type="ARBA" id="ARBA00022989"/>
    </source>
</evidence>
<keyword evidence="5" id="KW-1133">Transmembrane helix</keyword>
<dbReference type="InterPro" id="IPR011009">
    <property type="entry name" value="Kinase-like_dom_sf"/>
</dbReference>
<proteinExistence type="predicted"/>
<evidence type="ECO:0000256" key="6">
    <source>
        <dbReference type="ARBA" id="ARBA00023136"/>
    </source>
</evidence>
<evidence type="ECO:0000256" key="3">
    <source>
        <dbReference type="ARBA" id="ARBA00022692"/>
    </source>
</evidence>
<keyword evidence="6" id="KW-0472">Membrane</keyword>
<evidence type="ECO:0000313" key="9">
    <source>
        <dbReference type="Proteomes" id="UP001324115"/>
    </source>
</evidence>
<evidence type="ECO:0000313" key="8">
    <source>
        <dbReference type="EMBL" id="KAK4582487.1"/>
    </source>
</evidence>
<keyword evidence="9" id="KW-1185">Reference proteome</keyword>
<dbReference type="GO" id="GO:0005524">
    <property type="term" value="F:ATP binding"/>
    <property type="evidence" value="ECO:0007669"/>
    <property type="project" value="InterPro"/>
</dbReference>
<dbReference type="FunFam" id="3.80.10.10:FF:000095">
    <property type="entry name" value="LRR receptor-like serine/threonine-protein kinase GSO1"/>
    <property type="match status" value="1"/>
</dbReference>
<gene>
    <name evidence="8" type="ORF">RGQ29_025608</name>
</gene>
<dbReference type="Pfam" id="PF00560">
    <property type="entry name" value="LRR_1"/>
    <property type="match status" value="6"/>
</dbReference>
<dbReference type="InterPro" id="IPR013210">
    <property type="entry name" value="LRR_N_plant-typ"/>
</dbReference>
<dbReference type="SUPFAM" id="SSF52058">
    <property type="entry name" value="L domain-like"/>
    <property type="match status" value="2"/>
</dbReference>
<dbReference type="InterPro" id="IPR032675">
    <property type="entry name" value="LRR_dom_sf"/>
</dbReference>
<keyword evidence="3" id="KW-0812">Transmembrane</keyword>
<dbReference type="GO" id="GO:0016020">
    <property type="term" value="C:membrane"/>
    <property type="evidence" value="ECO:0007669"/>
    <property type="project" value="UniProtKB-SubCell"/>
</dbReference>
<sequence>MSMSSCLKSATIPAFGNETDRLALLDFKNRITQDPLQIMSSWNDSTHFCNWLGRLRPLNLTYNSFGSKLPTNLSYCSQLRVFIVGHNELVGKIPDHLSSLSKVVYLCLGVNNFIGHIPAWIGNFSSFIPSELGCLPSLKSFQLSVNNLSGIIPPPIYNISSIYFFSITKNQLNGSLPPDIGLTLPNLQFLYYAINNFTGAIPVSFSNVSQLQGLAFDENGLIGTVPRNLASLQGLVSLYFGDNRLGYGKDGDLNFLSFLANCTSLKLLDLSYNYFGGLRTLTLNANMIHGDIPIGIGNLVNVELLDLSFNYLGGTLPDVLRKLQKLQVLYLNDNKFYGPVPSSLGNLTTWTKLYMERNKFIGNIPPSLGNCQNLLMLNISSNNLIGTIPKQVIGLSSISISLVMSHNFLIDLSNNRLSGKIPTTLETCLSLERLYLEGNSFEEAIPQSLEKLRDLEEIDLSWNNFSGNVPKFLCKLVSFKHLNISYNDLEGEVPSEGIFANASKISIFGNNKLCGGVHELHLPTFARKICKGVLSENGVIVAIKLLNLQQKGASRSFINKCNALRSIRHRNSLKIISACSSIVHEGNDFKSLIFEFMCNGSLDQWLHSKNDEQHQRKNLKPSNILLDEDMVAHVGDFGLVNFLFEASNNPSKSQTLSVGLKGSIGYIAPKCGMGGQVSTLGDIYSYGILLLEMFIGKRPIDEMYKDGLSIHKFAAMASPEHVMDIVDPSIFFEEDEENANDDIEERQIIEEDLYVNEDEDVNDEKHKDDIEESAIIEDRHVNVSSRIKVCLIFVFKIGLLCSTTSRDERMPMNVVINEMNAIRDTFLKYKMRKQKKKELGKLTHFI</sequence>
<dbReference type="InterPro" id="IPR000719">
    <property type="entry name" value="Prot_kinase_dom"/>
</dbReference>
<keyword evidence="2" id="KW-0433">Leucine-rich repeat</keyword>
<dbReference type="Gene3D" id="1.10.510.10">
    <property type="entry name" value="Transferase(Phosphotransferase) domain 1"/>
    <property type="match status" value="1"/>
</dbReference>
<dbReference type="AlphaFoldDB" id="A0AAN7EYA9"/>
<dbReference type="InterPro" id="IPR051809">
    <property type="entry name" value="Plant_receptor-like_S/T_kinase"/>
</dbReference>
<feature type="domain" description="Protein kinase" evidence="7">
    <location>
        <begin position="488"/>
        <end position="749"/>
    </location>
</feature>
<dbReference type="InterPro" id="IPR001611">
    <property type="entry name" value="Leu-rich_rpt"/>
</dbReference>
<evidence type="ECO:0000256" key="1">
    <source>
        <dbReference type="ARBA" id="ARBA00004167"/>
    </source>
</evidence>
<dbReference type="Pfam" id="PF08263">
    <property type="entry name" value="LRRNT_2"/>
    <property type="match status" value="1"/>
</dbReference>
<dbReference type="Pfam" id="PF07714">
    <property type="entry name" value="PK_Tyr_Ser-Thr"/>
    <property type="match status" value="1"/>
</dbReference>
<evidence type="ECO:0000256" key="2">
    <source>
        <dbReference type="ARBA" id="ARBA00022614"/>
    </source>
</evidence>
<comment type="caution">
    <text evidence="8">The sequence shown here is derived from an EMBL/GenBank/DDBJ whole genome shotgun (WGS) entry which is preliminary data.</text>
</comment>
<evidence type="ECO:0000256" key="4">
    <source>
        <dbReference type="ARBA" id="ARBA00022737"/>
    </source>
</evidence>
<organism evidence="8 9">
    <name type="scientific">Quercus rubra</name>
    <name type="common">Northern red oak</name>
    <name type="synonym">Quercus borealis</name>
    <dbReference type="NCBI Taxonomy" id="3512"/>
    <lineage>
        <taxon>Eukaryota</taxon>
        <taxon>Viridiplantae</taxon>
        <taxon>Streptophyta</taxon>
        <taxon>Embryophyta</taxon>
        <taxon>Tracheophyta</taxon>
        <taxon>Spermatophyta</taxon>
        <taxon>Magnoliopsida</taxon>
        <taxon>eudicotyledons</taxon>
        <taxon>Gunneridae</taxon>
        <taxon>Pentapetalae</taxon>
        <taxon>rosids</taxon>
        <taxon>fabids</taxon>
        <taxon>Fagales</taxon>
        <taxon>Fagaceae</taxon>
        <taxon>Quercus</taxon>
    </lineage>
</organism>
<evidence type="ECO:0000259" key="7">
    <source>
        <dbReference type="PROSITE" id="PS50011"/>
    </source>
</evidence>
<dbReference type="Pfam" id="PF00069">
    <property type="entry name" value="Pkinase"/>
    <property type="match status" value="1"/>
</dbReference>
<dbReference type="PANTHER" id="PTHR27008">
    <property type="entry name" value="OS04G0122200 PROTEIN"/>
    <property type="match status" value="1"/>
</dbReference>
<dbReference type="EMBL" id="JAXUIC010000007">
    <property type="protein sequence ID" value="KAK4582487.1"/>
    <property type="molecule type" value="Genomic_DNA"/>
</dbReference>
<dbReference type="Proteomes" id="UP001324115">
    <property type="component" value="Unassembled WGS sequence"/>
</dbReference>
<keyword evidence="4" id="KW-0677">Repeat</keyword>